<dbReference type="PANTHER" id="PTHR33608:SF3">
    <property type="entry name" value="SLR2013 PROTEIN"/>
    <property type="match status" value="1"/>
</dbReference>
<evidence type="ECO:0000313" key="4">
    <source>
        <dbReference type="Proteomes" id="UP000678228"/>
    </source>
</evidence>
<evidence type="ECO:0000256" key="1">
    <source>
        <dbReference type="SAM" id="Phobius"/>
    </source>
</evidence>
<dbReference type="SUPFAM" id="SSF53300">
    <property type="entry name" value="vWA-like"/>
    <property type="match status" value="1"/>
</dbReference>
<comment type="caution">
    <text evidence="3">The sequence shown here is derived from an EMBL/GenBank/DDBJ whole genome shotgun (WGS) entry which is preliminary data.</text>
</comment>
<dbReference type="PANTHER" id="PTHR33608">
    <property type="entry name" value="BLL2464 PROTEIN"/>
    <property type="match status" value="1"/>
</dbReference>
<sequence length="427" mass="49287">MIAFSSISFLLIVASFFGISWTWVLLINGFFIAGSLVDLMLSPNKRQIHFQRTIPEEMERNLTYHVEISVVNESSHRFHFRVVDGLPQSFLRPFPLIGQVNEQMQTVLLYETKAPVRGSYIVDKLHVRYRSVLGLWEKQTTVSLETKVKVIPDLTETKQYLENAQQFLKYEGVNIRRQKKGMGEFSKIRNYVVGDDPRMINWRQTAKLQEVMTNEYEPEHGKYITILIDCGRMMGAELKKGNRLERALEAALTVAAASLQKGDHVSVIAFSNKVKVYVPPAKGMAHLQTILHAIYHLEVDAVESNYADILHYIQTMQRKRSLLLLFSDVRTFLHEESALIYLSRLRRQHLFLMIGVEDRTLLEKASQQPTHLHVTMAKSMAMQQLIIKKREKNKWEKSGLHMLEAREEQLAVTAVSSYIDIMNRGLL</sequence>
<organism evidence="3 4">
    <name type="scientific">Halalkalibacter suaedae</name>
    <dbReference type="NCBI Taxonomy" id="2822140"/>
    <lineage>
        <taxon>Bacteria</taxon>
        <taxon>Bacillati</taxon>
        <taxon>Bacillota</taxon>
        <taxon>Bacilli</taxon>
        <taxon>Bacillales</taxon>
        <taxon>Bacillaceae</taxon>
        <taxon>Halalkalibacter</taxon>
    </lineage>
</organism>
<evidence type="ECO:0000313" key="3">
    <source>
        <dbReference type="EMBL" id="MBP3952674.1"/>
    </source>
</evidence>
<keyword evidence="1" id="KW-0812">Transmembrane</keyword>
<dbReference type="Proteomes" id="UP000678228">
    <property type="component" value="Unassembled WGS sequence"/>
</dbReference>
<proteinExistence type="predicted"/>
<keyword evidence="1" id="KW-0472">Membrane</keyword>
<feature type="transmembrane region" description="Helical" evidence="1">
    <location>
        <begin position="6"/>
        <end position="37"/>
    </location>
</feature>
<dbReference type="Pfam" id="PF01882">
    <property type="entry name" value="DUF58"/>
    <property type="match status" value="1"/>
</dbReference>
<dbReference type="EMBL" id="JAGKSQ010000007">
    <property type="protein sequence ID" value="MBP3952674.1"/>
    <property type="molecule type" value="Genomic_DNA"/>
</dbReference>
<keyword evidence="1" id="KW-1133">Transmembrane helix</keyword>
<reference evidence="3" key="1">
    <citation type="submission" date="2021-03" db="EMBL/GenBank/DDBJ databases">
        <title>Bacillus suaedae sp. nov., isolated from Suaeda aralocaspica.</title>
        <authorList>
            <person name="Lei R.F.R."/>
        </authorList>
    </citation>
    <scope>NUCLEOTIDE SEQUENCE</scope>
    <source>
        <strain evidence="3">YZJH907-2</strain>
    </source>
</reference>
<evidence type="ECO:0000259" key="2">
    <source>
        <dbReference type="SMART" id="SM00327"/>
    </source>
</evidence>
<keyword evidence="4" id="KW-1185">Reference proteome</keyword>
<gene>
    <name evidence="3" type="ORF">J7W16_16255</name>
</gene>
<protein>
    <submittedName>
        <fullName evidence="3">DUF58 domain-containing protein</fullName>
    </submittedName>
</protein>
<dbReference type="InterPro" id="IPR002881">
    <property type="entry name" value="DUF58"/>
</dbReference>
<name>A0A940X140_9BACI</name>
<dbReference type="SMART" id="SM00327">
    <property type="entry name" value="VWA"/>
    <property type="match status" value="1"/>
</dbReference>
<dbReference type="Gene3D" id="3.40.50.410">
    <property type="entry name" value="von Willebrand factor, type A domain"/>
    <property type="match status" value="1"/>
</dbReference>
<dbReference type="AlphaFoldDB" id="A0A940X140"/>
<accession>A0A940X140</accession>
<dbReference type="InterPro" id="IPR002035">
    <property type="entry name" value="VWF_A"/>
</dbReference>
<feature type="domain" description="VWFA" evidence="2">
    <location>
        <begin position="221"/>
        <end position="385"/>
    </location>
</feature>
<dbReference type="InterPro" id="IPR036465">
    <property type="entry name" value="vWFA_dom_sf"/>
</dbReference>